<feature type="transmembrane region" description="Helical" evidence="1">
    <location>
        <begin position="7"/>
        <end position="32"/>
    </location>
</feature>
<evidence type="ECO:0000256" key="1">
    <source>
        <dbReference type="SAM" id="Phobius"/>
    </source>
</evidence>
<proteinExistence type="predicted"/>
<keyword evidence="1" id="KW-0812">Transmembrane</keyword>
<keyword evidence="1" id="KW-1133">Transmembrane helix</keyword>
<evidence type="ECO:0000313" key="2">
    <source>
        <dbReference type="EMBL" id="MCP3733846.1"/>
    </source>
</evidence>
<organism evidence="2 3">
    <name type="scientific">Sphingomonas liriopis</name>
    <dbReference type="NCBI Taxonomy" id="2949094"/>
    <lineage>
        <taxon>Bacteria</taxon>
        <taxon>Pseudomonadati</taxon>
        <taxon>Pseudomonadota</taxon>
        <taxon>Alphaproteobacteria</taxon>
        <taxon>Sphingomonadales</taxon>
        <taxon>Sphingomonadaceae</taxon>
        <taxon>Sphingomonas</taxon>
    </lineage>
</organism>
<dbReference type="Proteomes" id="UP001139486">
    <property type="component" value="Unassembled WGS sequence"/>
</dbReference>
<keyword evidence="1" id="KW-0472">Membrane</keyword>
<keyword evidence="3" id="KW-1185">Reference proteome</keyword>
<reference evidence="2" key="1">
    <citation type="submission" date="2022-05" db="EMBL/GenBank/DDBJ databases">
        <title>Sphingomonas sp. strain RP10 Genome sequencing and assembly.</title>
        <authorList>
            <person name="Kim I."/>
        </authorList>
    </citation>
    <scope>NUCLEOTIDE SEQUENCE</scope>
    <source>
        <strain evidence="2">RP10</strain>
    </source>
</reference>
<evidence type="ECO:0000313" key="3">
    <source>
        <dbReference type="Proteomes" id="UP001139486"/>
    </source>
</evidence>
<feature type="transmembrane region" description="Helical" evidence="1">
    <location>
        <begin position="44"/>
        <end position="66"/>
    </location>
</feature>
<dbReference type="EMBL" id="JAMLDY010000003">
    <property type="protein sequence ID" value="MCP3733846.1"/>
    <property type="molecule type" value="Genomic_DNA"/>
</dbReference>
<sequence>MRFIVDLYRWLILLALAVMLVMASWLGASLMFGPLSTIPFRDAYLGALAGGAVVVILMLGITATFISMHDRLSDVADALDRLTPATDRASL</sequence>
<dbReference type="AlphaFoldDB" id="A0A9X2HMF8"/>
<gene>
    <name evidence="2" type="ORF">M9979_03005</name>
</gene>
<accession>A0A9X2HMF8</accession>
<comment type="caution">
    <text evidence="2">The sequence shown here is derived from an EMBL/GenBank/DDBJ whole genome shotgun (WGS) entry which is preliminary data.</text>
</comment>
<name>A0A9X2HMF8_9SPHN</name>
<dbReference type="RefSeq" id="WP_254287858.1">
    <property type="nucleotide sequence ID" value="NZ_JAMLDY010000003.1"/>
</dbReference>
<protein>
    <submittedName>
        <fullName evidence="2">Uncharacterized protein</fullName>
    </submittedName>
</protein>